<name>A0A2H3CTB6_ARMGA</name>
<gene>
    <name evidence="2" type="ORF">ARMGADRAFT_1086780</name>
</gene>
<proteinExistence type="predicted"/>
<sequence length="77" mass="7685">MQSSIFQHLRAISTSVRGGSSSVSMSGQGYVPRGRQDNTSAAPGQPGGGPIKQPDGTKTGGQTNTSAGPTKRGGRAA</sequence>
<dbReference type="InParanoid" id="A0A2H3CTB6"/>
<feature type="compositionally biased region" description="Low complexity" evidence="1">
    <location>
        <begin position="13"/>
        <end position="31"/>
    </location>
</feature>
<evidence type="ECO:0000313" key="3">
    <source>
        <dbReference type="Proteomes" id="UP000217790"/>
    </source>
</evidence>
<organism evidence="2 3">
    <name type="scientific">Armillaria gallica</name>
    <name type="common">Bulbous honey fungus</name>
    <name type="synonym">Armillaria bulbosa</name>
    <dbReference type="NCBI Taxonomy" id="47427"/>
    <lineage>
        <taxon>Eukaryota</taxon>
        <taxon>Fungi</taxon>
        <taxon>Dikarya</taxon>
        <taxon>Basidiomycota</taxon>
        <taxon>Agaricomycotina</taxon>
        <taxon>Agaricomycetes</taxon>
        <taxon>Agaricomycetidae</taxon>
        <taxon>Agaricales</taxon>
        <taxon>Marasmiineae</taxon>
        <taxon>Physalacriaceae</taxon>
        <taxon>Armillaria</taxon>
    </lineage>
</organism>
<protein>
    <submittedName>
        <fullName evidence="2">Uncharacterized protein</fullName>
    </submittedName>
</protein>
<dbReference type="Proteomes" id="UP000217790">
    <property type="component" value="Unassembled WGS sequence"/>
</dbReference>
<reference evidence="3" key="1">
    <citation type="journal article" date="2017" name="Nat. Ecol. Evol.">
        <title>Genome expansion and lineage-specific genetic innovations in the forest pathogenic fungi Armillaria.</title>
        <authorList>
            <person name="Sipos G."/>
            <person name="Prasanna A.N."/>
            <person name="Walter M.C."/>
            <person name="O'Connor E."/>
            <person name="Balint B."/>
            <person name="Krizsan K."/>
            <person name="Kiss B."/>
            <person name="Hess J."/>
            <person name="Varga T."/>
            <person name="Slot J."/>
            <person name="Riley R."/>
            <person name="Boka B."/>
            <person name="Rigling D."/>
            <person name="Barry K."/>
            <person name="Lee J."/>
            <person name="Mihaltcheva S."/>
            <person name="LaButti K."/>
            <person name="Lipzen A."/>
            <person name="Waldron R."/>
            <person name="Moloney N.M."/>
            <person name="Sperisen C."/>
            <person name="Kredics L."/>
            <person name="Vagvoelgyi C."/>
            <person name="Patrignani A."/>
            <person name="Fitzpatrick D."/>
            <person name="Nagy I."/>
            <person name="Doyle S."/>
            <person name="Anderson J.B."/>
            <person name="Grigoriev I.V."/>
            <person name="Gueldener U."/>
            <person name="Muensterkoetter M."/>
            <person name="Nagy L.G."/>
        </authorList>
    </citation>
    <scope>NUCLEOTIDE SEQUENCE [LARGE SCALE GENOMIC DNA]</scope>
    <source>
        <strain evidence="3">Ar21-2</strain>
    </source>
</reference>
<evidence type="ECO:0000313" key="2">
    <source>
        <dbReference type="EMBL" id="PBK86309.1"/>
    </source>
</evidence>
<dbReference type="AlphaFoldDB" id="A0A2H3CTB6"/>
<keyword evidence="3" id="KW-1185">Reference proteome</keyword>
<feature type="region of interest" description="Disordered" evidence="1">
    <location>
        <begin position="1"/>
        <end position="77"/>
    </location>
</feature>
<evidence type="ECO:0000256" key="1">
    <source>
        <dbReference type="SAM" id="MobiDB-lite"/>
    </source>
</evidence>
<accession>A0A2H3CTB6</accession>
<dbReference type="EMBL" id="KZ293685">
    <property type="protein sequence ID" value="PBK86309.1"/>
    <property type="molecule type" value="Genomic_DNA"/>
</dbReference>